<dbReference type="OrthoDB" id="8481003at2"/>
<evidence type="ECO:0000313" key="1">
    <source>
        <dbReference type="EMBL" id="SDK52681.1"/>
    </source>
</evidence>
<dbReference type="Proteomes" id="UP000198629">
    <property type="component" value="Unassembled WGS sequence"/>
</dbReference>
<dbReference type="Pfam" id="PF07042">
    <property type="entry name" value="TrfA"/>
    <property type="match status" value="1"/>
</dbReference>
<accession>A0A1G9CLU3</accession>
<gene>
    <name evidence="1" type="ORF">SAMN05192566_1527</name>
</gene>
<dbReference type="RefSeq" id="WP_091471557.1">
    <property type="nucleotide sequence ID" value="NZ_FNFX01000003.1"/>
</dbReference>
<dbReference type="EMBL" id="FNFX01000003">
    <property type="protein sequence ID" value="SDK52681.1"/>
    <property type="molecule type" value="Genomic_DNA"/>
</dbReference>
<dbReference type="AlphaFoldDB" id="A0A1G9CLU3"/>
<proteinExistence type="predicted"/>
<dbReference type="STRING" id="492660.SAMN05192566_1527"/>
<evidence type="ECO:0000313" key="2">
    <source>
        <dbReference type="Proteomes" id="UP000198629"/>
    </source>
</evidence>
<keyword evidence="2" id="KW-1185">Reference proteome</keyword>
<name>A0A1G9CLU3_9PROT</name>
<organism evidence="1 2">
    <name type="scientific">Methylophilus rhizosphaerae</name>
    <dbReference type="NCBI Taxonomy" id="492660"/>
    <lineage>
        <taxon>Bacteria</taxon>
        <taxon>Pseudomonadati</taxon>
        <taxon>Pseudomonadota</taxon>
        <taxon>Betaproteobacteria</taxon>
        <taxon>Nitrosomonadales</taxon>
        <taxon>Methylophilaceae</taxon>
        <taxon>Methylophilus</taxon>
    </lineage>
</organism>
<reference evidence="2" key="1">
    <citation type="submission" date="2016-10" db="EMBL/GenBank/DDBJ databases">
        <authorList>
            <person name="Varghese N."/>
            <person name="Submissions S."/>
        </authorList>
    </citation>
    <scope>NUCLEOTIDE SEQUENCE [LARGE SCALE GENOMIC DNA]</scope>
    <source>
        <strain evidence="2">CBMB127</strain>
    </source>
</reference>
<dbReference type="InterPro" id="IPR010751">
    <property type="entry name" value="TrfA"/>
</dbReference>
<protein>
    <submittedName>
        <fullName evidence="1">TrfA protein</fullName>
    </submittedName>
</protein>
<sequence length="307" mass="34799">MLDDTDHETGVNGARTSEADLHLHPFPKIAKKALEAKLKKTNSDSKRLQNKQVCNVAKQLPLWSDGLRCLPNEIAQSALFNAKNRRQAREYLRQSNIAVIGETRITFTGEELRQDDETVWLQLLHLAKECPLGNTVNFTPYSLCKAVGWSIDGRSYERLRQSLGRMQATSLSIYSERLKEGVSLSMIPMFKWRNETGMALSQYQVKVAPELLALFGDVHYTKLEWSQRCALPDGMATWLHSYYASHSKPYAVKIGTLKRGAGIATENLASLRQLIERALTKLVDVGFLESWQIMGELVHVKRKLKLK</sequence>